<name>A0A9Q0EM23_9TELE</name>
<proteinExistence type="predicted"/>
<protein>
    <submittedName>
        <fullName evidence="2">Uncharacterized protein</fullName>
    </submittedName>
</protein>
<evidence type="ECO:0000313" key="2">
    <source>
        <dbReference type="EMBL" id="KAJ3609769.1"/>
    </source>
</evidence>
<reference evidence="2" key="1">
    <citation type="submission" date="2022-07" db="EMBL/GenBank/DDBJ databases">
        <title>Chromosome-level genome of Muraenolepis orangiensis.</title>
        <authorList>
            <person name="Kim J."/>
        </authorList>
    </citation>
    <scope>NUCLEOTIDE SEQUENCE</scope>
    <source>
        <strain evidence="2">KU_S4_2022</strain>
        <tissue evidence="2">Muscle</tissue>
    </source>
</reference>
<keyword evidence="3" id="KW-1185">Reference proteome</keyword>
<dbReference type="AlphaFoldDB" id="A0A9Q0EM23"/>
<organism evidence="2 3">
    <name type="scientific">Muraenolepis orangiensis</name>
    <name type="common">Patagonian moray cod</name>
    <dbReference type="NCBI Taxonomy" id="630683"/>
    <lineage>
        <taxon>Eukaryota</taxon>
        <taxon>Metazoa</taxon>
        <taxon>Chordata</taxon>
        <taxon>Craniata</taxon>
        <taxon>Vertebrata</taxon>
        <taxon>Euteleostomi</taxon>
        <taxon>Actinopterygii</taxon>
        <taxon>Neopterygii</taxon>
        <taxon>Teleostei</taxon>
        <taxon>Neoteleostei</taxon>
        <taxon>Acanthomorphata</taxon>
        <taxon>Zeiogadaria</taxon>
        <taxon>Gadariae</taxon>
        <taxon>Gadiformes</taxon>
        <taxon>Muraenolepidoidei</taxon>
        <taxon>Muraenolepididae</taxon>
        <taxon>Muraenolepis</taxon>
    </lineage>
</organism>
<gene>
    <name evidence="2" type="ORF">NHX12_024280</name>
</gene>
<comment type="caution">
    <text evidence="2">The sequence shown here is derived from an EMBL/GenBank/DDBJ whole genome shotgun (WGS) entry which is preliminary data.</text>
</comment>
<feature type="region of interest" description="Disordered" evidence="1">
    <location>
        <begin position="65"/>
        <end position="114"/>
    </location>
</feature>
<dbReference type="EMBL" id="JANIIK010000039">
    <property type="protein sequence ID" value="KAJ3609769.1"/>
    <property type="molecule type" value="Genomic_DNA"/>
</dbReference>
<evidence type="ECO:0000313" key="3">
    <source>
        <dbReference type="Proteomes" id="UP001148018"/>
    </source>
</evidence>
<sequence>MCVRQNGIRGPHNGQSPYVYKLTYNGRPRVTYSIRGIVISQDGLPGSLAQPPPGMLAITDMEETFCTRHSSDETRSPQGSREQQHQDNYKDVSGAGATGLTCPSSGDPMLLPSI</sequence>
<feature type="compositionally biased region" description="Basic and acidic residues" evidence="1">
    <location>
        <begin position="65"/>
        <end position="75"/>
    </location>
</feature>
<dbReference type="Proteomes" id="UP001148018">
    <property type="component" value="Unassembled WGS sequence"/>
</dbReference>
<evidence type="ECO:0000256" key="1">
    <source>
        <dbReference type="SAM" id="MobiDB-lite"/>
    </source>
</evidence>
<accession>A0A9Q0EM23</accession>